<feature type="coiled-coil region" evidence="5">
    <location>
        <begin position="258"/>
        <end position="285"/>
    </location>
</feature>
<dbReference type="InterPro" id="IPR012947">
    <property type="entry name" value="tRNA_SAD"/>
</dbReference>
<evidence type="ECO:0000256" key="5">
    <source>
        <dbReference type="SAM" id="Coils"/>
    </source>
</evidence>
<name>A0ABU0GT19_9BACL</name>
<dbReference type="RefSeq" id="WP_308786416.1">
    <property type="nucleotide sequence ID" value="NZ_JAUSWB010000002.1"/>
</dbReference>
<comment type="caution">
    <text evidence="7">The sequence shown here is derived from an EMBL/GenBank/DDBJ whole genome shotgun (WGS) entry which is preliminary data.</text>
</comment>
<evidence type="ECO:0000313" key="8">
    <source>
        <dbReference type="Proteomes" id="UP001241988"/>
    </source>
</evidence>
<protein>
    <submittedName>
        <fullName evidence="7">Alanyl-tRNA synthetase</fullName>
        <ecNumber evidence="7">6.1.1.7</ecNumber>
    </submittedName>
</protein>
<evidence type="ECO:0000256" key="4">
    <source>
        <dbReference type="ARBA" id="ARBA00022833"/>
    </source>
</evidence>
<dbReference type="InterPro" id="IPR009000">
    <property type="entry name" value="Transl_B-barrel_sf"/>
</dbReference>
<dbReference type="InterPro" id="IPR051335">
    <property type="entry name" value="Alanyl-tRNA_Editing_Enzymes"/>
</dbReference>
<dbReference type="PANTHER" id="PTHR43462:SF1">
    <property type="entry name" value="ALANYL-TRNA EDITING PROTEIN AARSD1"/>
    <property type="match status" value="1"/>
</dbReference>
<comment type="cofactor">
    <cofactor evidence="1">
        <name>Zn(2+)</name>
        <dbReference type="ChEBI" id="CHEBI:29105"/>
    </cofactor>
</comment>
<dbReference type="PANTHER" id="PTHR43462">
    <property type="entry name" value="ALANYL-TRNA EDITING PROTEIN"/>
    <property type="match status" value="1"/>
</dbReference>
<keyword evidence="7" id="KW-0436">Ligase</keyword>
<feature type="domain" description="Alanyl-transfer RNA synthetases family profile" evidence="6">
    <location>
        <begin position="1"/>
        <end position="220"/>
    </location>
</feature>
<dbReference type="Pfam" id="PF07973">
    <property type="entry name" value="tRNA_SAD"/>
    <property type="match status" value="1"/>
</dbReference>
<dbReference type="SUPFAM" id="SSF55186">
    <property type="entry name" value="ThrRS/AlaRS common domain"/>
    <property type="match status" value="1"/>
</dbReference>
<keyword evidence="5" id="KW-0175">Coiled coil</keyword>
<dbReference type="SMART" id="SM00863">
    <property type="entry name" value="tRNA_SAD"/>
    <property type="match status" value="1"/>
</dbReference>
<dbReference type="EMBL" id="JAUSWB010000002">
    <property type="protein sequence ID" value="MDQ0428213.1"/>
    <property type="molecule type" value="Genomic_DNA"/>
</dbReference>
<reference evidence="7 8" key="1">
    <citation type="submission" date="2023-07" db="EMBL/GenBank/DDBJ databases">
        <title>Genomic Encyclopedia of Type Strains, Phase IV (KMG-IV): sequencing the most valuable type-strain genomes for metagenomic binning, comparative biology and taxonomic classification.</title>
        <authorList>
            <person name="Goeker M."/>
        </authorList>
    </citation>
    <scope>NUCLEOTIDE SEQUENCE [LARGE SCALE GENOMIC DNA]</scope>
    <source>
        <strain evidence="7 8">DSM 16419</strain>
    </source>
</reference>
<comment type="subcellular location">
    <subcellularLocation>
        <location evidence="2">Cytoplasm</location>
    </subcellularLocation>
</comment>
<dbReference type="InterPro" id="IPR018163">
    <property type="entry name" value="Thr/Ala-tRNA-synth_IIc_edit"/>
</dbReference>
<evidence type="ECO:0000256" key="3">
    <source>
        <dbReference type="ARBA" id="ARBA00022723"/>
    </source>
</evidence>
<keyword evidence="8" id="KW-1185">Reference proteome</keyword>
<dbReference type="PROSITE" id="PS50860">
    <property type="entry name" value="AA_TRNA_LIGASE_II_ALA"/>
    <property type="match status" value="1"/>
</dbReference>
<accession>A0ABU0GT19</accession>
<evidence type="ECO:0000256" key="2">
    <source>
        <dbReference type="ARBA" id="ARBA00004496"/>
    </source>
</evidence>
<keyword evidence="3" id="KW-0479">Metal-binding</keyword>
<dbReference type="Gene3D" id="3.30.980.10">
    <property type="entry name" value="Threonyl-trna Synthetase, Chain A, domain 2"/>
    <property type="match status" value="1"/>
</dbReference>
<dbReference type="GO" id="GO:0004813">
    <property type="term" value="F:alanine-tRNA ligase activity"/>
    <property type="evidence" value="ECO:0007669"/>
    <property type="project" value="UniProtKB-EC"/>
</dbReference>
<dbReference type="Proteomes" id="UP001241988">
    <property type="component" value="Unassembled WGS sequence"/>
</dbReference>
<sequence length="393" mass="43239">MTMKLFYQDSEISEAHVQVLRSAKDASGPYAVLDQSCFYPEGGGQPADTGKIGSAKVVDVQTVEGEIRHYTDIQLPQESFSAQVDWDKRWDHMQQHAGQHLLSALLEDMYGFKTQSFHLGQERVSIDLDLDTATNAQLKDVENRANQLISQRLAIWTRWITDSEAKMLQLRKPPAVAGDIRLVEIDGIDVNACGGTHPKNTADIGLLKIISTEKAKSGMRVYFLCGTRALEHFNFLMETTDKLVVQLNAPAAQLPEAAKALLAEKAAANKTIKNLQEHVLLLEAASIFPANGVIERVFEERPVKELQQLARLVIGQHAEATLLFISSSQGDMRLVCAKGEQAPGDMREVLKGLLALTEGKGGGNAQFAQGGGRTGKSPEAFQEVFRETLKKFK</sequence>
<gene>
    <name evidence="7" type="ORF">QOZ98_001039</name>
</gene>
<evidence type="ECO:0000259" key="6">
    <source>
        <dbReference type="PROSITE" id="PS50860"/>
    </source>
</evidence>
<dbReference type="Gene3D" id="2.40.30.130">
    <property type="match status" value="1"/>
</dbReference>
<dbReference type="Gene3D" id="3.10.310.40">
    <property type="match status" value="1"/>
</dbReference>
<dbReference type="EC" id="6.1.1.7" evidence="7"/>
<organism evidence="7 8">
    <name type="scientific">Planomicrobium stackebrandtii</name>
    <dbReference type="NCBI Taxonomy" id="253160"/>
    <lineage>
        <taxon>Bacteria</taxon>
        <taxon>Bacillati</taxon>
        <taxon>Bacillota</taxon>
        <taxon>Bacilli</taxon>
        <taxon>Bacillales</taxon>
        <taxon>Caryophanaceae</taxon>
        <taxon>Planomicrobium</taxon>
    </lineage>
</organism>
<dbReference type="SUPFAM" id="SSF50447">
    <property type="entry name" value="Translation proteins"/>
    <property type="match status" value="1"/>
</dbReference>
<evidence type="ECO:0000256" key="1">
    <source>
        <dbReference type="ARBA" id="ARBA00001947"/>
    </source>
</evidence>
<proteinExistence type="predicted"/>
<dbReference type="InterPro" id="IPR018165">
    <property type="entry name" value="Ala-tRNA-synth_IIc_core"/>
</dbReference>
<keyword evidence="4" id="KW-0862">Zinc</keyword>
<evidence type="ECO:0000313" key="7">
    <source>
        <dbReference type="EMBL" id="MDQ0428213.1"/>
    </source>
</evidence>